<dbReference type="Gramene" id="TraesLDM7B03G04114830.1">
    <property type="protein sequence ID" value="TraesLDM7B03G04114830.1"/>
    <property type="gene ID" value="TraesLDM7B03G04114830"/>
</dbReference>
<dbReference type="RefSeq" id="XP_044433068.1">
    <property type="nucleotide sequence ID" value="XM_044577133.1"/>
</dbReference>
<proteinExistence type="predicted"/>
<dbReference type="OrthoDB" id="604127at2759"/>
<dbReference type="Gramene" id="TraesROB_scaffold_018965_01G000100.1">
    <property type="protein sequence ID" value="TraesROB_scaffold_018965_01G000100.1"/>
    <property type="gene ID" value="TraesROB_scaffold_018965_01G000100"/>
</dbReference>
<dbReference type="Gramene" id="TraesCS7B03G0422100.1">
    <property type="protein sequence ID" value="TraesCS7B03G0422100.1.CDS"/>
    <property type="gene ID" value="TraesCS7B03G0422100"/>
</dbReference>
<evidence type="ECO:0000313" key="2">
    <source>
        <dbReference type="EnsemblPlants" id="TraesCS7B02G155300.1"/>
    </source>
</evidence>
<dbReference type="AlphaFoldDB" id="A0A3B6SJ10"/>
<dbReference type="Gramene" id="TraesWEE_scaffold_026440_01G000100.1">
    <property type="protein sequence ID" value="TraesWEE_scaffold_026440_01G000100.1"/>
    <property type="gene ID" value="TraesWEE_scaffold_026440_01G000100"/>
</dbReference>
<dbReference type="Gramene" id="TraesNOR7B03G04156630.1">
    <property type="protein sequence ID" value="TraesNOR7B03G04156630.1"/>
    <property type="gene ID" value="TraesNOR7B03G04156630"/>
</dbReference>
<sequence length="474" mass="52805">MHRRHLMDSPDAPSVAKASFRYPDWVMLDPHTRLNYPVPTIDSDYPMEDFHATKAHAETSMGDPIDVFFRAVPPPGASRLYVNWTPRRFTKGSSSSSGAGRGEDRWDGFYGREPLVLAANGNSILLRLTLSNTRVDFFVYTVHSTGPPSLLRLPDCKLRFSNSCLRSGGLDHMVTLGNIGFLCDAESEEFVVADLMILPKHDDASHHDDTPVVAGLCIFRSCSPGEDWKASKPRICHKEGQGGELIWWHTDVVVPHGVSLCYIDYFRGILFLDILSKCPRLLYVRLPLMNPVGDPYDSETGRGCPSAFRSVCVTNGGTMKFVEVVTRTVFLSGSQSAAASSFAIKVWRLREHGMTWEKESTIQDTELWSLQGYGDLLRVPPTFPVVSMTNPDVIFCVLSNGCFGDANVTWVIAIDMLKKTLRSAFRYKKVHRNSIENDGNMASASLSTNRAFIPSQLSKYLGVTGARRKRRNLG</sequence>
<reference evidence="2" key="1">
    <citation type="submission" date="2018-08" db="EMBL/GenBank/DDBJ databases">
        <authorList>
            <person name="Rossello M."/>
        </authorList>
    </citation>
    <scope>NUCLEOTIDE SEQUENCE [LARGE SCALE GENOMIC DNA]</scope>
    <source>
        <strain evidence="2">cv. Chinese Spring</strain>
    </source>
</reference>
<dbReference type="Gramene" id="TraesARI5B03G02904230.1">
    <property type="protein sequence ID" value="TraesARI5B03G02904230.1"/>
    <property type="gene ID" value="TraesARI5B03G02904230"/>
</dbReference>
<evidence type="ECO:0000259" key="1">
    <source>
        <dbReference type="Pfam" id="PF07762"/>
    </source>
</evidence>
<evidence type="ECO:0000313" key="3">
    <source>
        <dbReference type="Proteomes" id="UP000019116"/>
    </source>
</evidence>
<dbReference type="EnsemblPlants" id="TraesCS7B02G155300.1">
    <property type="protein sequence ID" value="TraesCS7B02G155300.1"/>
    <property type="gene ID" value="TraesCS7B02G155300"/>
</dbReference>
<dbReference type="Gramene" id="TraesSYM5B03G02890350.1">
    <property type="protein sequence ID" value="TraesSYM5B03G02890350.1"/>
    <property type="gene ID" value="TraesSYM5B03G02890350"/>
</dbReference>
<feature type="domain" description="DUF1618" evidence="1">
    <location>
        <begin position="263"/>
        <end position="395"/>
    </location>
</feature>
<dbReference type="Proteomes" id="UP000019116">
    <property type="component" value="Chromosome 7B"/>
</dbReference>
<reference evidence="2" key="2">
    <citation type="submission" date="2018-10" db="UniProtKB">
        <authorList>
            <consortium name="EnsemblPlants"/>
        </authorList>
    </citation>
    <scope>IDENTIFICATION</scope>
</reference>
<name>A0A3B6SJ10_WHEAT</name>
<protein>
    <recommendedName>
        <fullName evidence="1">DUF1618 domain-containing protein</fullName>
    </recommendedName>
</protein>
<dbReference type="InterPro" id="IPR011676">
    <property type="entry name" value="DUF1618"/>
</dbReference>
<dbReference type="KEGG" id="taes:123159307"/>
<organism evidence="2">
    <name type="scientific">Triticum aestivum</name>
    <name type="common">Wheat</name>
    <dbReference type="NCBI Taxonomy" id="4565"/>
    <lineage>
        <taxon>Eukaryota</taxon>
        <taxon>Viridiplantae</taxon>
        <taxon>Streptophyta</taxon>
        <taxon>Embryophyta</taxon>
        <taxon>Tracheophyta</taxon>
        <taxon>Spermatophyta</taxon>
        <taxon>Magnoliopsida</taxon>
        <taxon>Liliopsida</taxon>
        <taxon>Poales</taxon>
        <taxon>Poaceae</taxon>
        <taxon>BOP clade</taxon>
        <taxon>Pooideae</taxon>
        <taxon>Triticodae</taxon>
        <taxon>Triticeae</taxon>
        <taxon>Triticinae</taxon>
        <taxon>Triticum</taxon>
    </lineage>
</organism>
<dbReference type="Pfam" id="PF07762">
    <property type="entry name" value="DUF1618"/>
    <property type="match status" value="1"/>
</dbReference>
<accession>A0A3B6SJ10</accession>
<dbReference type="Gramene" id="TraesJUL7B03G04149350.1">
    <property type="protein sequence ID" value="TraesJUL7B03G04149350.1"/>
    <property type="gene ID" value="TraesJUL7B03G04149350"/>
</dbReference>
<keyword evidence="3" id="KW-1185">Reference proteome</keyword>
<dbReference type="PANTHER" id="PTHR33074:SF89">
    <property type="entry name" value="DUF1618 DOMAIN-CONTAINING PROTEIN"/>
    <property type="match status" value="1"/>
</dbReference>
<dbReference type="GeneID" id="123159307"/>
<dbReference type="Gramene" id="TraesCS7B02G155300.1">
    <property type="protein sequence ID" value="TraesCS7B02G155300.1"/>
    <property type="gene ID" value="TraesCS7B02G155300"/>
</dbReference>
<dbReference type="Gramene" id="TraesJAG7B03G04094130.1">
    <property type="protein sequence ID" value="TraesJAG7B03G04094130.1"/>
    <property type="gene ID" value="TraesJAG7B03G04094130"/>
</dbReference>
<dbReference type="Gramene" id="TraesSTA7B03G04107300.1">
    <property type="protein sequence ID" value="TraesSTA7B03G04107300.1"/>
    <property type="gene ID" value="TraesSTA7B03G04107300"/>
</dbReference>
<dbReference type="PANTHER" id="PTHR33074">
    <property type="entry name" value="EXPRESSED PROTEIN-RELATED"/>
    <property type="match status" value="1"/>
</dbReference>
<gene>
    <name evidence="2" type="primary">LOC123159307</name>
</gene>
<dbReference type="Gramene" id="TraesPARA_EIv1.0_2407140.1">
    <property type="protein sequence ID" value="TraesPARA_EIv1.0_2407140.1.CDS"/>
    <property type="gene ID" value="TraesPARA_EIv1.0_2407140"/>
</dbReference>
<dbReference type="Gramene" id="TraesCLE_scaffold_027252_01G000100.1">
    <property type="protein sequence ID" value="TraesCLE_scaffold_027252_01G000100.1"/>
    <property type="gene ID" value="TraesCLE_scaffold_027252_01G000100"/>
</dbReference>